<dbReference type="AlphaFoldDB" id="A0A1I1ZYF0"/>
<dbReference type="RefSeq" id="WP_177194661.1">
    <property type="nucleotide sequence ID" value="NZ_FONT01000001.1"/>
</dbReference>
<keyword evidence="3" id="KW-1185">Reference proteome</keyword>
<protein>
    <submittedName>
        <fullName evidence="2">Uncharacterized protein</fullName>
    </submittedName>
</protein>
<sequence length="58" mass="6849">MAGDKERKRDKKAKEIERETIREIDHTTEHPDQEDISLQQDAFSPKENHNINDNYING</sequence>
<name>A0A1I1ZYF0_9BACI</name>
<dbReference type="STRING" id="930128.SAMN05192532_101521"/>
<gene>
    <name evidence="2" type="ORF">SAMN05192532_101521</name>
</gene>
<evidence type="ECO:0000313" key="2">
    <source>
        <dbReference type="EMBL" id="SFE36527.1"/>
    </source>
</evidence>
<dbReference type="Proteomes" id="UP000199516">
    <property type="component" value="Unassembled WGS sequence"/>
</dbReference>
<evidence type="ECO:0000313" key="3">
    <source>
        <dbReference type="Proteomes" id="UP000199516"/>
    </source>
</evidence>
<organism evidence="2 3">
    <name type="scientific">Alteribacillus iranensis</name>
    <dbReference type="NCBI Taxonomy" id="930128"/>
    <lineage>
        <taxon>Bacteria</taxon>
        <taxon>Bacillati</taxon>
        <taxon>Bacillota</taxon>
        <taxon>Bacilli</taxon>
        <taxon>Bacillales</taxon>
        <taxon>Bacillaceae</taxon>
        <taxon>Alteribacillus</taxon>
    </lineage>
</organism>
<proteinExistence type="predicted"/>
<feature type="region of interest" description="Disordered" evidence="1">
    <location>
        <begin position="1"/>
        <end position="58"/>
    </location>
</feature>
<dbReference type="EMBL" id="FONT01000001">
    <property type="protein sequence ID" value="SFE36527.1"/>
    <property type="molecule type" value="Genomic_DNA"/>
</dbReference>
<evidence type="ECO:0000256" key="1">
    <source>
        <dbReference type="SAM" id="MobiDB-lite"/>
    </source>
</evidence>
<reference evidence="2 3" key="1">
    <citation type="submission" date="2016-10" db="EMBL/GenBank/DDBJ databases">
        <authorList>
            <person name="de Groot N.N."/>
        </authorList>
    </citation>
    <scope>NUCLEOTIDE SEQUENCE [LARGE SCALE GENOMIC DNA]</scope>
    <source>
        <strain evidence="2 3">DSM 23995</strain>
    </source>
</reference>
<accession>A0A1I1ZYF0</accession>
<feature type="compositionally biased region" description="Basic and acidic residues" evidence="1">
    <location>
        <begin position="1"/>
        <end position="33"/>
    </location>
</feature>